<dbReference type="PANTHER" id="PTHR34861">
    <property type="match status" value="1"/>
</dbReference>
<dbReference type="Gene3D" id="3.50.30.50">
    <property type="entry name" value="Putative cyclase"/>
    <property type="match status" value="1"/>
</dbReference>
<gene>
    <name evidence="2" type="ORF">NIE36_06285</name>
    <name evidence="1" type="ORF">OSB80_06295</name>
</gene>
<evidence type="ECO:0000313" key="3">
    <source>
        <dbReference type="Proteomes" id="UP001209412"/>
    </source>
</evidence>
<dbReference type="InterPro" id="IPR007325">
    <property type="entry name" value="KFase/CYL"/>
</dbReference>
<dbReference type="AlphaFoldDB" id="A0AAP5B9W3"/>
<dbReference type="Pfam" id="PF04199">
    <property type="entry name" value="Cyclase"/>
    <property type="match status" value="1"/>
</dbReference>
<organism evidence="2 4">
    <name type="scientific">Paraburkholderia madseniana</name>
    <dbReference type="NCBI Taxonomy" id="2599607"/>
    <lineage>
        <taxon>Bacteria</taxon>
        <taxon>Pseudomonadati</taxon>
        <taxon>Pseudomonadota</taxon>
        <taxon>Betaproteobacteria</taxon>
        <taxon>Burkholderiales</taxon>
        <taxon>Burkholderiaceae</taxon>
        <taxon>Paraburkholderia</taxon>
    </lineage>
</organism>
<keyword evidence="3" id="KW-1185">Reference proteome</keyword>
<evidence type="ECO:0000313" key="1">
    <source>
        <dbReference type="EMBL" id="MCX4144994.1"/>
    </source>
</evidence>
<reference evidence="2" key="1">
    <citation type="submission" date="2022-06" db="EMBL/GenBank/DDBJ databases">
        <title>PHB producers.</title>
        <authorList>
            <person name="Besaury L."/>
        </authorList>
    </citation>
    <scope>NUCLEOTIDE SEQUENCE</scope>
    <source>
        <strain evidence="2 3">SEWS6</strain>
    </source>
</reference>
<dbReference type="Proteomes" id="UP001209412">
    <property type="component" value="Unassembled WGS sequence"/>
</dbReference>
<name>A0AAP5B9W3_9BURK</name>
<dbReference type="PANTHER" id="PTHR34861:SF10">
    <property type="entry name" value="CYCLASE"/>
    <property type="match status" value="1"/>
</dbReference>
<dbReference type="EMBL" id="JAMXWF010000004">
    <property type="protein sequence ID" value="MDQ6406826.1"/>
    <property type="molecule type" value="Genomic_DNA"/>
</dbReference>
<dbReference type="GO" id="GO:0019441">
    <property type="term" value="P:L-tryptophan catabolic process to kynurenine"/>
    <property type="evidence" value="ECO:0007669"/>
    <property type="project" value="InterPro"/>
</dbReference>
<dbReference type="EMBL" id="JAPKHW010000004">
    <property type="protein sequence ID" value="MCX4144994.1"/>
    <property type="molecule type" value="Genomic_DNA"/>
</dbReference>
<dbReference type="GO" id="GO:0004061">
    <property type="term" value="F:arylformamidase activity"/>
    <property type="evidence" value="ECO:0007669"/>
    <property type="project" value="InterPro"/>
</dbReference>
<dbReference type="InterPro" id="IPR037175">
    <property type="entry name" value="KFase_sf"/>
</dbReference>
<sequence>MAEKRWKRRPESSNWGDFGPDDQLGRLNLLTAEQVLKGHEEVRVGETFCLSLPLDYPGGNALHANRYPPVIRPTLRKGHVNFNCVLDEFDPGRTDVLSDDLVVLHLQYSTQWDGLSHVGSRFDADADGLPESVYYNGFRAGRDIVGPSSPTDAGVFVDPGSFSTSSAKALGIENMAQKCVQGRAAMVDLHHHLGFGRTVVGYDAFMRILDADSIEIETGDILCLHTGFSESILKMNRDPDPSKMHTTGAALDGRDERLLQWITDSGVVAIAADNYAVEAYPANGDDPCCAALPLHEHCLFKLGIHLGELWRLTPLAQWLRNHKRYRFLLTAPPLNLPGAVASPVTPVATV</sequence>
<comment type="caution">
    <text evidence="2">The sequence shown here is derived from an EMBL/GenBank/DDBJ whole genome shotgun (WGS) entry which is preliminary data.</text>
</comment>
<accession>A0AAP5B9W3</accession>
<dbReference type="SUPFAM" id="SSF102198">
    <property type="entry name" value="Putative cyclase"/>
    <property type="match status" value="1"/>
</dbReference>
<dbReference type="Proteomes" id="UP001242288">
    <property type="component" value="Unassembled WGS sequence"/>
</dbReference>
<protein>
    <submittedName>
        <fullName evidence="2">Cyclase family protein</fullName>
    </submittedName>
</protein>
<proteinExistence type="predicted"/>
<evidence type="ECO:0000313" key="4">
    <source>
        <dbReference type="Proteomes" id="UP001242288"/>
    </source>
</evidence>
<dbReference type="RefSeq" id="WP_266257025.1">
    <property type="nucleotide sequence ID" value="NZ_JAMXWF010000004.1"/>
</dbReference>
<evidence type="ECO:0000313" key="2">
    <source>
        <dbReference type="EMBL" id="MDQ6406826.1"/>
    </source>
</evidence>